<dbReference type="Proteomes" id="UP000069620">
    <property type="component" value="Unassembled WGS sequence"/>
</dbReference>
<accession>A0A100VXW3</accession>
<sequence length="74" mass="8017">MRFGASPGDDRPYIDRGRFVRKTTADGKAVARQGGSPVRSSFRAEVKRVLTKVNDRANRVIGRPVKADAGDDSG</sequence>
<dbReference type="EMBL" id="BCSX01000021">
    <property type="protein sequence ID" value="GAS87988.1"/>
    <property type="molecule type" value="Genomic_DNA"/>
</dbReference>
<dbReference type="STRING" id="146020.RMCB_2084"/>
<comment type="caution">
    <text evidence="1">The sequence shown here is derived from an EMBL/GenBank/DDBJ whole genome shotgun (WGS) entry which is preliminary data.</text>
</comment>
<evidence type="ECO:0000313" key="2">
    <source>
        <dbReference type="Proteomes" id="UP000069620"/>
    </source>
</evidence>
<name>A0A100VXW3_9MYCO</name>
<reference evidence="2" key="2">
    <citation type="submission" date="2016-02" db="EMBL/GenBank/DDBJ databases">
        <title>Draft genome sequence of five rapidly growing Mycobacterium species.</title>
        <authorList>
            <person name="Katahira K."/>
            <person name="Gotou Y."/>
            <person name="Iida K."/>
            <person name="Ogura Y."/>
            <person name="Hayashi T."/>
        </authorList>
    </citation>
    <scope>NUCLEOTIDE SEQUENCE [LARGE SCALE GENOMIC DNA]</scope>
    <source>
        <strain evidence="2">JCM15654</strain>
    </source>
</reference>
<keyword evidence="2" id="KW-1185">Reference proteome</keyword>
<protein>
    <submittedName>
        <fullName evidence="1">5-oxoprolinase, ATP-hydrolyzing</fullName>
    </submittedName>
</protein>
<evidence type="ECO:0000313" key="1">
    <source>
        <dbReference type="EMBL" id="GAS87988.1"/>
    </source>
</evidence>
<dbReference type="AlphaFoldDB" id="A0A100VXW3"/>
<reference evidence="2" key="1">
    <citation type="journal article" date="2016" name="Genome Announc.">
        <title>Draft Genome Sequences of Five Rapidly Growing Mycobacterium Species, M. thermoresistibile, M. fortuitum subsp. acetamidolyticum, M. canariasense, M. brisbanense, and M. novocastrense.</title>
        <authorList>
            <person name="Katahira K."/>
            <person name="Ogura Y."/>
            <person name="Gotoh Y."/>
            <person name="Hayashi T."/>
        </authorList>
    </citation>
    <scope>NUCLEOTIDE SEQUENCE [LARGE SCALE GENOMIC DNA]</scope>
    <source>
        <strain evidence="2">JCM15654</strain>
    </source>
</reference>
<organism evidence="1 2">
    <name type="scientific">Mycolicibacterium brisbanense</name>
    <dbReference type="NCBI Taxonomy" id="146020"/>
    <lineage>
        <taxon>Bacteria</taxon>
        <taxon>Bacillati</taxon>
        <taxon>Actinomycetota</taxon>
        <taxon>Actinomycetes</taxon>
        <taxon>Mycobacteriales</taxon>
        <taxon>Mycobacteriaceae</taxon>
        <taxon>Mycolicibacterium</taxon>
    </lineage>
</organism>
<gene>
    <name evidence="1" type="ORF">RMCB_2084</name>
</gene>
<proteinExistence type="predicted"/>